<dbReference type="InterPro" id="IPR000425">
    <property type="entry name" value="MIP"/>
</dbReference>
<reference key="1">
    <citation type="journal article" date="1999" name="Nature">
        <title>Sequence and analysis of chromosome 2 of the plant Arabidopsis thaliana.</title>
        <authorList>
            <person name="Lin X."/>
            <person name="Kaul S."/>
            <person name="Rounsley S."/>
            <person name="Shea T.P."/>
            <person name="Benito M.I."/>
            <person name="Town C.D."/>
            <person name="Fujii C.Y."/>
            <person name="Mason T."/>
            <person name="Bowman C.L."/>
            <person name="Barnstead M."/>
            <person name="Feldblyum T.V."/>
            <person name="Buell C.R."/>
            <person name="Ketchum K.A."/>
            <person name="Lee J."/>
            <person name="Ronning C.M."/>
            <person name="Koo H.L."/>
            <person name="Moffat K.S."/>
            <person name="Cronin L.A."/>
            <person name="Shen M."/>
            <person name="Pai G."/>
            <person name="Van Aken S."/>
            <person name="Umayam L."/>
            <person name="Tallon L.J."/>
            <person name="Gill J.E."/>
            <person name="Adams M.D."/>
            <person name="Carrera A.J."/>
            <person name="Creasy T.H."/>
            <person name="Goodman H.M."/>
            <person name="Somerville C.R."/>
            <person name="Copenhaver G.P."/>
            <person name="Preuss D."/>
            <person name="Nierman W.C."/>
            <person name="White O."/>
            <person name="Eisen J.A."/>
            <person name="Salzberg S.L."/>
            <person name="Fraser C.M."/>
            <person name="Venter J.C."/>
        </authorList>
    </citation>
    <scope>NUCLEOTIDE SEQUENCE [LARGE SCALE GENOMIC DNA]</scope>
    <source>
        <strain>cv. Columbia</strain>
    </source>
</reference>
<dbReference type="Gene3D" id="1.20.1080.10">
    <property type="entry name" value="Glycerol uptake facilitator protein"/>
    <property type="match status" value="1"/>
</dbReference>
<accession>Q9SKQ9</accession>
<dbReference type="GO" id="GO:0016020">
    <property type="term" value="C:membrane"/>
    <property type="evidence" value="ECO:0007669"/>
    <property type="project" value="UniProtKB-SubCell"/>
</dbReference>
<organism evidence="8">
    <name type="scientific">Arabidopsis thaliana</name>
    <name type="common">Mouse-ear cress</name>
    <dbReference type="NCBI Taxonomy" id="3702"/>
    <lineage>
        <taxon>Eukaryota</taxon>
        <taxon>Viridiplantae</taxon>
        <taxon>Streptophyta</taxon>
        <taxon>Embryophyta</taxon>
        <taxon>Tracheophyta</taxon>
        <taxon>Spermatophyta</taxon>
        <taxon>Magnoliopsida</taxon>
        <taxon>eudicotyledons</taxon>
        <taxon>Gunneridae</taxon>
        <taxon>Pentapetalae</taxon>
        <taxon>rosids</taxon>
        <taxon>malvids</taxon>
        <taxon>Brassicales</taxon>
        <taxon>Brassicaceae</taxon>
        <taxon>Camelineae</taxon>
        <taxon>Arabidopsis</taxon>
    </lineage>
</organism>
<dbReference type="InterPro" id="IPR022357">
    <property type="entry name" value="MIP_CS"/>
</dbReference>
<evidence type="ECO:0000256" key="2">
    <source>
        <dbReference type="ARBA" id="ARBA00022448"/>
    </source>
</evidence>
<protein>
    <submittedName>
        <fullName evidence="8">Putative major intrinsic (Channel) protein</fullName>
    </submittedName>
</protein>
<dbReference type="ExpressionAtlas" id="Q9SKQ9">
    <property type="expression patterns" value="baseline and differential"/>
</dbReference>
<dbReference type="EMBL" id="AC006264">
    <property type="protein sequence ID" value="AAD29814.1"/>
    <property type="molecule type" value="Genomic_DNA"/>
</dbReference>
<sequence>MFGERVIIVPSMAEISDITTQTQTVVSDIENDRSIDDSQSSVLSGPLVSVSFVQKLIGEFVGTFSMIFAGCSAIVVNETYGKPVTLPGIALVWGLVVTVMIYSIGHVSGAHFNPAVSIAFASSKKFPFNQFHPEHYQVHGLMVCYDRQRNHIVRLYVQFAIKYLREIAKKLPKMRFVFYEWLIRLIKTILYVHHLPISMANVMLHVSWRELYRCTTHHTSSISMYFVFSFHITVYIFILYAISDKKLIYSINTKCFLMLNFI</sequence>
<evidence type="ECO:0000256" key="4">
    <source>
        <dbReference type="ARBA" id="ARBA00022989"/>
    </source>
</evidence>
<keyword evidence="5 7" id="KW-0472">Membrane</keyword>
<evidence type="ECO:0000256" key="5">
    <source>
        <dbReference type="ARBA" id="ARBA00023136"/>
    </source>
</evidence>
<dbReference type="AlphaFoldDB" id="Q9SKQ9"/>
<dbReference type="InterPro" id="IPR034294">
    <property type="entry name" value="Aquaporin_transptr"/>
</dbReference>
<evidence type="ECO:0000256" key="1">
    <source>
        <dbReference type="ARBA" id="ARBA00004141"/>
    </source>
</evidence>
<gene>
    <name evidence="8" type="ordered locus">At2g21020</name>
</gene>
<dbReference type="SUPFAM" id="SSF81338">
    <property type="entry name" value="Aquaporin-like"/>
    <property type="match status" value="1"/>
</dbReference>
<dbReference type="PANTHER" id="PTHR45724">
    <property type="entry name" value="AQUAPORIN NIP2-1"/>
    <property type="match status" value="1"/>
</dbReference>
<comment type="similarity">
    <text evidence="6">Belongs to the MIP/aquaporin (TC 1.A.8) family.</text>
</comment>
<feature type="transmembrane region" description="Helical" evidence="7">
    <location>
        <begin position="56"/>
        <end position="76"/>
    </location>
</feature>
<name>Q9SKQ9_ARATH</name>
<dbReference type="InterPro" id="IPR023271">
    <property type="entry name" value="Aquaporin-like"/>
</dbReference>
<proteinExistence type="inferred from homology"/>
<feature type="transmembrane region" description="Helical" evidence="7">
    <location>
        <begin position="88"/>
        <end position="105"/>
    </location>
</feature>
<evidence type="ECO:0000313" key="8">
    <source>
        <dbReference type="EMBL" id="AAD29814.1"/>
    </source>
</evidence>
<comment type="subcellular location">
    <subcellularLocation>
        <location evidence="1">Membrane</location>
        <topology evidence="1">Multi-pass membrane protein</topology>
    </subcellularLocation>
</comment>
<reference evidence="8" key="3">
    <citation type="submission" date="2002-02" db="EMBL/GenBank/DDBJ databases">
        <authorList>
            <person name="Town C.D."/>
            <person name="Kaul S."/>
        </authorList>
    </citation>
    <scope>NUCLEOTIDE SEQUENCE</scope>
</reference>
<dbReference type="PRINTS" id="PR00783">
    <property type="entry name" value="MINTRINSICP"/>
</dbReference>
<dbReference type="EMBL" id="AC006234">
    <property type="protein sequence ID" value="AAM15199.1"/>
    <property type="molecule type" value="Genomic_DNA"/>
</dbReference>
<evidence type="ECO:0000256" key="6">
    <source>
        <dbReference type="RuleBase" id="RU000477"/>
    </source>
</evidence>
<feature type="transmembrane region" description="Helical" evidence="7">
    <location>
        <begin position="222"/>
        <end position="242"/>
    </location>
</feature>
<evidence type="ECO:0000256" key="7">
    <source>
        <dbReference type="SAM" id="Phobius"/>
    </source>
</evidence>
<keyword evidence="2 6" id="KW-0813">Transport</keyword>
<dbReference type="GO" id="GO:0015267">
    <property type="term" value="F:channel activity"/>
    <property type="evidence" value="ECO:0007669"/>
    <property type="project" value="InterPro"/>
</dbReference>
<reference evidence="8" key="2">
    <citation type="submission" date="2000-03" db="EMBL/GenBank/DDBJ databases">
        <authorList>
            <person name="Lin X."/>
            <person name="Kaul S."/>
            <person name="Shea T.P."/>
            <person name="Fujii C.Y."/>
            <person name="Shen M."/>
            <person name="VanAken S.E."/>
            <person name="Barnstead M.E."/>
            <person name="Mason T.M."/>
            <person name="Bowman C.L."/>
            <person name="Ronning C.M."/>
            <person name="Benito M.-I."/>
            <person name="Carrera A.J."/>
            <person name="Creasy T.H."/>
            <person name="Buell C.R."/>
            <person name="Town C.D."/>
            <person name="Nierman W.C."/>
            <person name="Fraser C.M."/>
            <person name="Venter J.C."/>
        </authorList>
    </citation>
    <scope>NUCLEOTIDE SEQUENCE</scope>
</reference>
<dbReference type="PROSITE" id="PS00221">
    <property type="entry name" value="MIP"/>
    <property type="match status" value="1"/>
</dbReference>
<dbReference type="PIR" id="B84596">
    <property type="entry name" value="B84596"/>
</dbReference>
<dbReference type="Pfam" id="PF00230">
    <property type="entry name" value="MIP"/>
    <property type="match status" value="1"/>
</dbReference>
<evidence type="ECO:0000256" key="3">
    <source>
        <dbReference type="ARBA" id="ARBA00022692"/>
    </source>
</evidence>
<dbReference type="PANTHER" id="PTHR45724:SF12">
    <property type="entry name" value="AQUAPORIN NIP3-1"/>
    <property type="match status" value="1"/>
</dbReference>
<keyword evidence="3 6" id="KW-0812">Transmembrane</keyword>
<keyword evidence="4 7" id="KW-1133">Transmembrane helix</keyword>